<dbReference type="InterPro" id="IPR036390">
    <property type="entry name" value="WH_DNA-bd_sf"/>
</dbReference>
<evidence type="ECO:0000259" key="5">
    <source>
        <dbReference type="PROSITE" id="PS50956"/>
    </source>
</evidence>
<dbReference type="Gene3D" id="1.10.10.10">
    <property type="entry name" value="Winged helix-like DNA-binding domain superfamily/Winged helix DNA-binding domain"/>
    <property type="match status" value="1"/>
</dbReference>
<dbReference type="GO" id="GO:0043200">
    <property type="term" value="P:response to amino acid"/>
    <property type="evidence" value="ECO:0007669"/>
    <property type="project" value="TreeGrafter"/>
</dbReference>
<dbReference type="InterPro" id="IPR011008">
    <property type="entry name" value="Dimeric_a/b-barrel"/>
</dbReference>
<keyword evidence="3" id="KW-0804">Transcription</keyword>
<dbReference type="PRINTS" id="PR00033">
    <property type="entry name" value="HTHASNC"/>
</dbReference>
<dbReference type="InterPro" id="IPR019887">
    <property type="entry name" value="Tscrpt_reg_AsnC/Lrp_C"/>
</dbReference>
<dbReference type="Pfam" id="PF13412">
    <property type="entry name" value="HTH_24"/>
    <property type="match status" value="1"/>
</dbReference>
<sequence length="206" mass="22469">MIPMTKLCAKIEQNSHSLAVSVNGSDDLNSLDPTDLKILLELIRDPRIQIGELSDSLGIARNTAQSRVRRMLRSGILHDGGREIDLEAVGYDVVAFVTIEVNHRELDGVVGALRLIAQVLEVHEISGRGDVWCRVVATDTHNLQAALRSILRIKGVIRTETVLALHTHIPYRTEPLISRLAQGNALAPGRPASRRAASAEQQANTG</sequence>
<feature type="region of interest" description="Disordered" evidence="4">
    <location>
        <begin position="187"/>
        <end position="206"/>
    </location>
</feature>
<dbReference type="GO" id="GO:0043565">
    <property type="term" value="F:sequence-specific DNA binding"/>
    <property type="evidence" value="ECO:0007669"/>
    <property type="project" value="InterPro"/>
</dbReference>
<dbReference type="SMART" id="SM00344">
    <property type="entry name" value="HTH_ASNC"/>
    <property type="match status" value="1"/>
</dbReference>
<name>A0A495EU25_9MICC</name>
<proteinExistence type="predicted"/>
<evidence type="ECO:0000256" key="3">
    <source>
        <dbReference type="ARBA" id="ARBA00023163"/>
    </source>
</evidence>
<evidence type="ECO:0000256" key="1">
    <source>
        <dbReference type="ARBA" id="ARBA00023015"/>
    </source>
</evidence>
<dbReference type="InterPro" id="IPR036388">
    <property type="entry name" value="WH-like_DNA-bd_sf"/>
</dbReference>
<dbReference type="PROSITE" id="PS50956">
    <property type="entry name" value="HTH_ASNC_2"/>
    <property type="match status" value="1"/>
</dbReference>
<dbReference type="Proteomes" id="UP000276055">
    <property type="component" value="Unassembled WGS sequence"/>
</dbReference>
<keyword evidence="2" id="KW-0238">DNA-binding</keyword>
<dbReference type="Pfam" id="PF01037">
    <property type="entry name" value="AsnC_trans_reg"/>
    <property type="match status" value="1"/>
</dbReference>
<dbReference type="EMBL" id="RBIR01000002">
    <property type="protein sequence ID" value="RKR20488.1"/>
    <property type="molecule type" value="Genomic_DNA"/>
</dbReference>
<dbReference type="GO" id="GO:0005829">
    <property type="term" value="C:cytosol"/>
    <property type="evidence" value="ECO:0007669"/>
    <property type="project" value="TreeGrafter"/>
</dbReference>
<protein>
    <submittedName>
        <fullName evidence="6">AsnC family transcriptional regulator</fullName>
    </submittedName>
</protein>
<accession>A0A495EU25</accession>
<dbReference type="PANTHER" id="PTHR30154">
    <property type="entry name" value="LEUCINE-RESPONSIVE REGULATORY PROTEIN"/>
    <property type="match status" value="1"/>
</dbReference>
<dbReference type="InterPro" id="IPR000485">
    <property type="entry name" value="AsnC-type_HTH_dom"/>
</dbReference>
<evidence type="ECO:0000256" key="4">
    <source>
        <dbReference type="SAM" id="MobiDB-lite"/>
    </source>
</evidence>
<dbReference type="Gene3D" id="3.30.70.920">
    <property type="match status" value="1"/>
</dbReference>
<evidence type="ECO:0000313" key="7">
    <source>
        <dbReference type="Proteomes" id="UP000276055"/>
    </source>
</evidence>
<comment type="caution">
    <text evidence="6">The sequence shown here is derived from an EMBL/GenBank/DDBJ whole genome shotgun (WGS) entry which is preliminary data.</text>
</comment>
<organism evidence="6 7">
    <name type="scientific">Arthrobacter oryzae</name>
    <dbReference type="NCBI Taxonomy" id="409290"/>
    <lineage>
        <taxon>Bacteria</taxon>
        <taxon>Bacillati</taxon>
        <taxon>Actinomycetota</taxon>
        <taxon>Actinomycetes</taxon>
        <taxon>Micrococcales</taxon>
        <taxon>Micrococcaceae</taxon>
        <taxon>Arthrobacter</taxon>
    </lineage>
</organism>
<dbReference type="AlphaFoldDB" id="A0A495EU25"/>
<reference evidence="6 7" key="1">
    <citation type="submission" date="2018-10" db="EMBL/GenBank/DDBJ databases">
        <title>Genomic Encyclopedia of Type Strains, Phase IV (KMG-IV): sequencing the most valuable type-strain genomes for metagenomic binning, comparative biology and taxonomic classification.</title>
        <authorList>
            <person name="Goeker M."/>
        </authorList>
    </citation>
    <scope>NUCLEOTIDE SEQUENCE [LARGE SCALE GENOMIC DNA]</scope>
    <source>
        <strain evidence="6 7">DSM 25586</strain>
    </source>
</reference>
<evidence type="ECO:0000313" key="6">
    <source>
        <dbReference type="EMBL" id="RKR20488.1"/>
    </source>
</evidence>
<dbReference type="PANTHER" id="PTHR30154:SF34">
    <property type="entry name" value="TRANSCRIPTIONAL REGULATOR AZLB"/>
    <property type="match status" value="1"/>
</dbReference>
<dbReference type="InterPro" id="IPR019888">
    <property type="entry name" value="Tscrpt_reg_AsnC-like"/>
</dbReference>
<dbReference type="SUPFAM" id="SSF46785">
    <property type="entry name" value="Winged helix' DNA-binding domain"/>
    <property type="match status" value="1"/>
</dbReference>
<keyword evidence="1" id="KW-0805">Transcription regulation</keyword>
<evidence type="ECO:0000256" key="2">
    <source>
        <dbReference type="ARBA" id="ARBA00023125"/>
    </source>
</evidence>
<gene>
    <name evidence="6" type="ORF">C8D78_1123</name>
</gene>
<dbReference type="SUPFAM" id="SSF54909">
    <property type="entry name" value="Dimeric alpha+beta barrel"/>
    <property type="match status" value="1"/>
</dbReference>
<feature type="domain" description="HTH asnC-type" evidence="5">
    <location>
        <begin position="31"/>
        <end position="92"/>
    </location>
</feature>